<dbReference type="PANTHER" id="PTHR30461">
    <property type="entry name" value="DNA-INVERTASE FROM LAMBDOID PROPHAGE"/>
    <property type="match status" value="1"/>
</dbReference>
<dbReference type="PANTHER" id="PTHR30461:SF2">
    <property type="entry name" value="SERINE RECOMBINASE PINE-RELATED"/>
    <property type="match status" value="1"/>
</dbReference>
<dbReference type="InterPro" id="IPR006119">
    <property type="entry name" value="Resolv_N"/>
</dbReference>
<dbReference type="AlphaFoldDB" id="A0A1Q9DJ41"/>
<dbReference type="InterPro" id="IPR036162">
    <property type="entry name" value="Resolvase-like_N_sf"/>
</dbReference>
<dbReference type="InterPro" id="IPR006118">
    <property type="entry name" value="Recombinase_CS"/>
</dbReference>
<sequence>MPAKTNKQKKAAIYARVSSTSQKDGAGISRQNARCKATCKSIGAKVALEVSEVVSGSLPLKQRKIFNELMEKCKDKGVSNIVVEGTRAFSRNAKVSETIYERSKELGLNIIPVDVPDLLEHNPNPAQKFLRRVMFSYTELEKDMAVQRLQHGWNRKLTEAKKNHRTGQCKARLNQSGKVQINGRKSIVETKSLSGKQRRQLLEHTKLYFNGDVTVRELAKHFSKAMKLTKVMAAETARRTAHSLQKK</sequence>
<dbReference type="Proteomes" id="UP000186817">
    <property type="component" value="Unassembled WGS sequence"/>
</dbReference>
<dbReference type="Pfam" id="PF00239">
    <property type="entry name" value="Resolvase"/>
    <property type="match status" value="1"/>
</dbReference>
<accession>A0A1Q9DJ41</accession>
<proteinExistence type="predicted"/>
<dbReference type="PROSITE" id="PS51736">
    <property type="entry name" value="RECOMBINASES_3"/>
    <property type="match status" value="1"/>
</dbReference>
<dbReference type="Gene3D" id="3.40.50.1390">
    <property type="entry name" value="Resolvase, N-terminal catalytic domain"/>
    <property type="match status" value="1"/>
</dbReference>
<reference evidence="1 2" key="1">
    <citation type="submission" date="2016-02" db="EMBL/GenBank/DDBJ databases">
        <title>Genome analysis of coral dinoflagellate symbionts highlights evolutionary adaptations to a symbiotic lifestyle.</title>
        <authorList>
            <person name="Aranda M."/>
            <person name="Li Y."/>
            <person name="Liew Y.J."/>
            <person name="Baumgarten S."/>
            <person name="Simakov O."/>
            <person name="Wilson M."/>
            <person name="Piel J."/>
            <person name="Ashoor H."/>
            <person name="Bougouffa S."/>
            <person name="Bajic V.B."/>
            <person name="Ryu T."/>
            <person name="Ravasi T."/>
            <person name="Bayer T."/>
            <person name="Micklem G."/>
            <person name="Kim H."/>
            <person name="Bhak J."/>
            <person name="Lajeunesse T.C."/>
            <person name="Voolstra C.R."/>
        </authorList>
    </citation>
    <scope>NUCLEOTIDE SEQUENCE [LARGE SCALE GENOMIC DNA]</scope>
    <source>
        <strain evidence="1 2">CCMP2467</strain>
    </source>
</reference>
<protein>
    <submittedName>
        <fullName evidence="1">Uncharacterized protein</fullName>
    </submittedName>
</protein>
<evidence type="ECO:0000313" key="2">
    <source>
        <dbReference type="Proteomes" id="UP000186817"/>
    </source>
</evidence>
<dbReference type="OrthoDB" id="412798at2759"/>
<dbReference type="PROSITE" id="PS00397">
    <property type="entry name" value="RECOMBINASES_1"/>
    <property type="match status" value="1"/>
</dbReference>
<dbReference type="OMA" id="LMEKCKD"/>
<organism evidence="1 2">
    <name type="scientific">Symbiodinium microadriaticum</name>
    <name type="common">Dinoflagellate</name>
    <name type="synonym">Zooxanthella microadriatica</name>
    <dbReference type="NCBI Taxonomy" id="2951"/>
    <lineage>
        <taxon>Eukaryota</taxon>
        <taxon>Sar</taxon>
        <taxon>Alveolata</taxon>
        <taxon>Dinophyceae</taxon>
        <taxon>Suessiales</taxon>
        <taxon>Symbiodiniaceae</taxon>
        <taxon>Symbiodinium</taxon>
    </lineage>
</organism>
<comment type="caution">
    <text evidence="1">The sequence shown here is derived from an EMBL/GenBank/DDBJ whole genome shotgun (WGS) entry which is preliminary data.</text>
</comment>
<dbReference type="CDD" id="cd00338">
    <property type="entry name" value="Ser_Recombinase"/>
    <property type="match status" value="1"/>
</dbReference>
<dbReference type="SUPFAM" id="SSF53041">
    <property type="entry name" value="Resolvase-like"/>
    <property type="match status" value="1"/>
</dbReference>
<gene>
    <name evidence="1" type="ORF">AK812_SmicGene22688</name>
</gene>
<dbReference type="GO" id="GO:0000150">
    <property type="term" value="F:DNA strand exchange activity"/>
    <property type="evidence" value="ECO:0007669"/>
    <property type="project" value="InterPro"/>
</dbReference>
<dbReference type="EMBL" id="LSRX01000512">
    <property type="protein sequence ID" value="OLP95192.1"/>
    <property type="molecule type" value="Genomic_DNA"/>
</dbReference>
<dbReference type="SMART" id="SM00857">
    <property type="entry name" value="Resolvase"/>
    <property type="match status" value="1"/>
</dbReference>
<keyword evidence="2" id="KW-1185">Reference proteome</keyword>
<dbReference type="GO" id="GO:0003677">
    <property type="term" value="F:DNA binding"/>
    <property type="evidence" value="ECO:0007669"/>
    <property type="project" value="InterPro"/>
</dbReference>
<evidence type="ECO:0000313" key="1">
    <source>
        <dbReference type="EMBL" id="OLP95192.1"/>
    </source>
</evidence>
<name>A0A1Q9DJ41_SYMMI</name>
<dbReference type="InterPro" id="IPR050639">
    <property type="entry name" value="SSR_resolvase"/>
</dbReference>